<dbReference type="EMBL" id="SJPT01000004">
    <property type="protein sequence ID" value="TWU22857.1"/>
    <property type="molecule type" value="Genomic_DNA"/>
</dbReference>
<name>A0A5C6CGK8_9BACT</name>
<dbReference type="AlphaFoldDB" id="A0A5C6CGK8"/>
<organism evidence="1 2">
    <name type="scientific">Novipirellula galeiformis</name>
    <dbReference type="NCBI Taxonomy" id="2528004"/>
    <lineage>
        <taxon>Bacteria</taxon>
        <taxon>Pseudomonadati</taxon>
        <taxon>Planctomycetota</taxon>
        <taxon>Planctomycetia</taxon>
        <taxon>Pirellulales</taxon>
        <taxon>Pirellulaceae</taxon>
        <taxon>Novipirellula</taxon>
    </lineage>
</organism>
<protein>
    <submittedName>
        <fullName evidence="1">Uncharacterized protein</fullName>
    </submittedName>
</protein>
<reference evidence="1 2" key="1">
    <citation type="submission" date="2019-02" db="EMBL/GenBank/DDBJ databases">
        <title>Deep-cultivation of Planctomycetes and their phenomic and genomic characterization uncovers novel biology.</title>
        <authorList>
            <person name="Wiegand S."/>
            <person name="Jogler M."/>
            <person name="Boedeker C."/>
            <person name="Pinto D."/>
            <person name="Vollmers J."/>
            <person name="Rivas-Marin E."/>
            <person name="Kohn T."/>
            <person name="Peeters S.H."/>
            <person name="Heuer A."/>
            <person name="Rast P."/>
            <person name="Oberbeckmann S."/>
            <person name="Bunk B."/>
            <person name="Jeske O."/>
            <person name="Meyerdierks A."/>
            <person name="Storesund J.E."/>
            <person name="Kallscheuer N."/>
            <person name="Luecker S."/>
            <person name="Lage O.M."/>
            <person name="Pohl T."/>
            <person name="Merkel B.J."/>
            <person name="Hornburger P."/>
            <person name="Mueller R.-W."/>
            <person name="Bruemmer F."/>
            <person name="Labrenz M."/>
            <person name="Spormann A.M."/>
            <person name="Op Den Camp H."/>
            <person name="Overmann J."/>
            <person name="Amann R."/>
            <person name="Jetten M.S.M."/>
            <person name="Mascher T."/>
            <person name="Medema M.H."/>
            <person name="Devos D.P."/>
            <person name="Kaster A.-K."/>
            <person name="Ovreas L."/>
            <person name="Rohde M."/>
            <person name="Galperin M.Y."/>
            <person name="Jogler C."/>
        </authorList>
    </citation>
    <scope>NUCLEOTIDE SEQUENCE [LARGE SCALE GENOMIC DNA]</scope>
    <source>
        <strain evidence="1 2">Pla52o</strain>
    </source>
</reference>
<accession>A0A5C6CGK8</accession>
<evidence type="ECO:0000313" key="2">
    <source>
        <dbReference type="Proteomes" id="UP000316304"/>
    </source>
</evidence>
<gene>
    <name evidence="1" type="ORF">Pla52o_23860</name>
</gene>
<comment type="caution">
    <text evidence="1">The sequence shown here is derived from an EMBL/GenBank/DDBJ whole genome shotgun (WGS) entry which is preliminary data.</text>
</comment>
<sequence>MHRQQSFRLLGEPTLRLVLLAVGAVTIATRATDEVLRLTLLAFDQDTAQLASAAAGDGIQDDPHGKRHSVAKSLQQCRCVLSEAARNGGHRLTSAKDLFDRFSGVSLGGVGQMQVDHRSLQAAMTEILLNDL</sequence>
<evidence type="ECO:0000313" key="1">
    <source>
        <dbReference type="EMBL" id="TWU22857.1"/>
    </source>
</evidence>
<proteinExistence type="predicted"/>
<dbReference type="Proteomes" id="UP000316304">
    <property type="component" value="Unassembled WGS sequence"/>
</dbReference>
<keyword evidence="2" id="KW-1185">Reference proteome</keyword>